<proteinExistence type="predicted"/>
<dbReference type="PROSITE" id="PS51257">
    <property type="entry name" value="PROKAR_LIPOPROTEIN"/>
    <property type="match status" value="1"/>
</dbReference>
<evidence type="ECO:0000313" key="2">
    <source>
        <dbReference type="Proteomes" id="UP001597476"/>
    </source>
</evidence>
<dbReference type="EMBL" id="JBHULY010000026">
    <property type="protein sequence ID" value="MFD2726901.1"/>
    <property type="molecule type" value="Genomic_DNA"/>
</dbReference>
<dbReference type="Proteomes" id="UP001597476">
    <property type="component" value="Unassembled WGS sequence"/>
</dbReference>
<gene>
    <name evidence="1" type="ORF">ACFSR8_11805</name>
</gene>
<organism evidence="1 2">
    <name type="scientific">Hyunsoonleella rubra</name>
    <dbReference type="NCBI Taxonomy" id="1737062"/>
    <lineage>
        <taxon>Bacteria</taxon>
        <taxon>Pseudomonadati</taxon>
        <taxon>Bacteroidota</taxon>
        <taxon>Flavobacteriia</taxon>
        <taxon>Flavobacteriales</taxon>
        <taxon>Flavobacteriaceae</taxon>
    </lineage>
</organism>
<name>A0ABW5TCZ0_9FLAO</name>
<comment type="caution">
    <text evidence="1">The sequence shown here is derived from an EMBL/GenBank/DDBJ whole genome shotgun (WGS) entry which is preliminary data.</text>
</comment>
<keyword evidence="2" id="KW-1185">Reference proteome</keyword>
<evidence type="ECO:0000313" key="1">
    <source>
        <dbReference type="EMBL" id="MFD2726901.1"/>
    </source>
</evidence>
<accession>A0ABW5TCZ0</accession>
<dbReference type="RefSeq" id="WP_380292272.1">
    <property type="nucleotide sequence ID" value="NZ_JBHULY010000026.1"/>
</dbReference>
<sequence length="299" mass="32495">MRPFLLIVLTLLLFSCNREIEFDAVLVEGPAPQSVQANIAFNNSEPPFEVTVSPTAIGATAFEVLSGLPGDNTPILIGIEKEVMYLYPESDETFFVTIRAIAPNGKVTEQLFEVIPPADPCTQIFSMPATWDNGNIAFSFGFNGVDLATVQNPDPSGANPEVSNVLQITQDGGGNFDGFGVQMNGPIDFSSDGENDDKIVRLKFWSDTEIPVRLTVQQDPNNNTEREAEVNLIHTGTGWEELRFDFATATAGFTGSEALGIPDFTPFTPTGQYIRFQMFISPGDDVSGTFYLDDVGVCP</sequence>
<protein>
    <submittedName>
        <fullName evidence="1">Uncharacterized protein</fullName>
    </submittedName>
</protein>
<reference evidence="2" key="1">
    <citation type="journal article" date="2019" name="Int. J. Syst. Evol. Microbiol.">
        <title>The Global Catalogue of Microorganisms (GCM) 10K type strain sequencing project: providing services to taxonomists for standard genome sequencing and annotation.</title>
        <authorList>
            <consortium name="The Broad Institute Genomics Platform"/>
            <consortium name="The Broad Institute Genome Sequencing Center for Infectious Disease"/>
            <person name="Wu L."/>
            <person name="Ma J."/>
        </authorList>
    </citation>
    <scope>NUCLEOTIDE SEQUENCE [LARGE SCALE GENOMIC DNA]</scope>
    <source>
        <strain evidence="2">KCTC 42398</strain>
    </source>
</reference>